<evidence type="ECO:0000313" key="4">
    <source>
        <dbReference type="Proteomes" id="UP000198688"/>
    </source>
</evidence>
<proteinExistence type="predicted"/>
<feature type="transmembrane region" description="Helical" evidence="2">
    <location>
        <begin position="285"/>
        <end position="308"/>
    </location>
</feature>
<feature type="compositionally biased region" description="Low complexity" evidence="1">
    <location>
        <begin position="201"/>
        <end position="216"/>
    </location>
</feature>
<feature type="region of interest" description="Disordered" evidence="1">
    <location>
        <begin position="1"/>
        <end position="128"/>
    </location>
</feature>
<accession>A0A1H2D542</accession>
<keyword evidence="2" id="KW-0472">Membrane</keyword>
<feature type="transmembrane region" description="Helical" evidence="2">
    <location>
        <begin position="515"/>
        <end position="534"/>
    </location>
</feature>
<evidence type="ECO:0000313" key="3">
    <source>
        <dbReference type="EMBL" id="SDT77602.1"/>
    </source>
</evidence>
<dbReference type="STRING" id="113562.SAMN04489716_8027"/>
<sequence>MTVTPPRETGGAVTRSARNRNRRRLNASSSASVPVPASADGRHGPLNQDGRPGPLNQVETAPARRRGRHAADEPEAVAAAGLTDVEFPAPAWDPWTTGPGQALPPPGRTDPLDGPAFRSEGDQAFRNDGDLTFRSEGDLIFRNGDDPAVPSSEHRAFRSGEYGLAFPSGDSPVIRRADDPAARRGDGATALRGDGATALSGEGPPARPGEGPAALRGEPEPEEPQQAKGWIDTSERERAWEIWAGTTGDEQPLPGLDEDPAAPETTEGGFRDRGRWAHARRTHSVYLKAAVVRCGLYLGPLCVAVAAAGSLSRVAWPVTALMLFFGWTAAQGLTSVGVSVAARGGPSAAARVVAAGFAAMIGLWCALVWVAPAELLGADPVVAATIGACGLLTLATVTAALVTRAESSVAAWFMPCWLLAAAAMADAAGIAEAALIPVETMLPAAIVATAVRAFRPAVLTAGSGRIPAIGSGRIPRLTRVEHQRGVAHAFIGAAQAICVTLLWRGGPAMMPLPAALPLLLAVPLMEGLIGWHTARLDAALDSAETSPEFDRHARNVTVITLAALVPPFAAGCGLLVAAYRLPHGFANVPGAAEAVLALAAATLLSGVFAVTFLLAARSRYGIAATLAGIPPAAATVLALFASPAGLLPAACTVLAATHLAGLLIVALTAADLRRTP</sequence>
<dbReference type="AlphaFoldDB" id="A0A1H2D542"/>
<keyword evidence="4" id="KW-1185">Reference proteome</keyword>
<feature type="transmembrane region" description="Helical" evidence="2">
    <location>
        <begin position="348"/>
        <end position="369"/>
    </location>
</feature>
<evidence type="ECO:0000256" key="2">
    <source>
        <dbReference type="SAM" id="Phobius"/>
    </source>
</evidence>
<reference evidence="3 4" key="1">
    <citation type="submission" date="2016-10" db="EMBL/GenBank/DDBJ databases">
        <authorList>
            <person name="de Groot N.N."/>
        </authorList>
    </citation>
    <scope>NUCLEOTIDE SEQUENCE [LARGE SCALE GENOMIC DNA]</scope>
    <source>
        <strain evidence="3 4">DSM 43941</strain>
    </source>
</reference>
<feature type="transmembrane region" description="Helical" evidence="2">
    <location>
        <begin position="409"/>
        <end position="430"/>
    </location>
</feature>
<gene>
    <name evidence="3" type="ORF">SAMN04489716_8027</name>
</gene>
<feature type="compositionally biased region" description="Basic and acidic residues" evidence="1">
    <location>
        <begin position="119"/>
        <end position="128"/>
    </location>
</feature>
<feature type="compositionally biased region" description="Basic and acidic residues" evidence="1">
    <location>
        <begin position="173"/>
        <end position="186"/>
    </location>
</feature>
<feature type="compositionally biased region" description="Low complexity" evidence="1">
    <location>
        <begin position="26"/>
        <end position="39"/>
    </location>
</feature>
<feature type="transmembrane region" description="Helical" evidence="2">
    <location>
        <begin position="314"/>
        <end position="336"/>
    </location>
</feature>
<evidence type="ECO:0000256" key="1">
    <source>
        <dbReference type="SAM" id="MobiDB-lite"/>
    </source>
</evidence>
<feature type="transmembrane region" description="Helical" evidence="2">
    <location>
        <begin position="381"/>
        <end position="402"/>
    </location>
</feature>
<organism evidence="3 4">
    <name type="scientific">Actinoplanes derwentensis</name>
    <dbReference type="NCBI Taxonomy" id="113562"/>
    <lineage>
        <taxon>Bacteria</taxon>
        <taxon>Bacillati</taxon>
        <taxon>Actinomycetota</taxon>
        <taxon>Actinomycetes</taxon>
        <taxon>Micromonosporales</taxon>
        <taxon>Micromonosporaceae</taxon>
        <taxon>Actinoplanes</taxon>
    </lineage>
</organism>
<feature type="transmembrane region" description="Helical" evidence="2">
    <location>
        <begin position="555"/>
        <end position="579"/>
    </location>
</feature>
<feature type="region of interest" description="Disordered" evidence="1">
    <location>
        <begin position="245"/>
        <end position="273"/>
    </location>
</feature>
<feature type="transmembrane region" description="Helical" evidence="2">
    <location>
        <begin position="591"/>
        <end position="615"/>
    </location>
</feature>
<protein>
    <submittedName>
        <fullName evidence="3">Uncharacterized protein</fullName>
    </submittedName>
</protein>
<keyword evidence="2" id="KW-1133">Transmembrane helix</keyword>
<dbReference type="Proteomes" id="UP000198688">
    <property type="component" value="Chromosome I"/>
</dbReference>
<keyword evidence="2" id="KW-0812">Transmembrane</keyword>
<feature type="region of interest" description="Disordered" evidence="1">
    <location>
        <begin position="162"/>
        <end position="233"/>
    </location>
</feature>
<feature type="transmembrane region" description="Helical" evidence="2">
    <location>
        <begin position="647"/>
        <end position="670"/>
    </location>
</feature>
<name>A0A1H2D542_9ACTN</name>
<feature type="transmembrane region" description="Helical" evidence="2">
    <location>
        <begin position="622"/>
        <end position="641"/>
    </location>
</feature>
<dbReference type="EMBL" id="LT629758">
    <property type="protein sequence ID" value="SDT77602.1"/>
    <property type="molecule type" value="Genomic_DNA"/>
</dbReference>
<dbReference type="RefSeq" id="WP_231953728.1">
    <property type="nucleotide sequence ID" value="NZ_BOMJ01000051.1"/>
</dbReference>